<feature type="compositionally biased region" description="Polar residues" evidence="1">
    <location>
        <begin position="205"/>
        <end position="231"/>
    </location>
</feature>
<dbReference type="Proteomes" id="UP000075901">
    <property type="component" value="Unassembled WGS sequence"/>
</dbReference>
<sequence>MAIENYWDKELGTHAVAFIEMIGVSSVPTRAYLRCLALVREEASQDGEDTGTPVRLTVANLLRRCEEAIAHKAIDDPELLVDLEAMTIVAKSNGLPYPEVYLRERLLVRNDWFRFLLLVDYLSYPQEQIVELCRTGFREARIGSNLMTALLHQPRAADGGREGQTSSSSFTSIKRRSSLTPRRRRRASSTTADSSGHSSISSETDATSIGRSTSGIGHTITTASSPPLQLQTTDISTSSSCSLYEGACFLSERYDTDLVSVVLLCSNESNPYTATTTQQLSFDFVAFKSLILQASSNRQSPTQRYPYTYQNLLDRA</sequence>
<feature type="compositionally biased region" description="Basic residues" evidence="1">
    <location>
        <begin position="173"/>
        <end position="187"/>
    </location>
</feature>
<feature type="compositionally biased region" description="Low complexity" evidence="1">
    <location>
        <begin position="188"/>
        <end position="204"/>
    </location>
</feature>
<keyword evidence="3" id="KW-1185">Reference proteome</keyword>
<protein>
    <recommendedName>
        <fullName evidence="4">Spatacsin C-terminal domain-containing protein</fullName>
    </recommendedName>
</protein>
<dbReference type="AlphaFoldDB" id="A0A182SV12"/>
<dbReference type="EnsemblMetazoa" id="AMAM014007-RA">
    <property type="protein sequence ID" value="AMAM014007-PA"/>
    <property type="gene ID" value="AMAM014007"/>
</dbReference>
<evidence type="ECO:0000256" key="1">
    <source>
        <dbReference type="SAM" id="MobiDB-lite"/>
    </source>
</evidence>
<name>A0A182SV12_9DIPT</name>
<organism evidence="2 3">
    <name type="scientific">Anopheles maculatus</name>
    <dbReference type="NCBI Taxonomy" id="74869"/>
    <lineage>
        <taxon>Eukaryota</taxon>
        <taxon>Metazoa</taxon>
        <taxon>Ecdysozoa</taxon>
        <taxon>Arthropoda</taxon>
        <taxon>Hexapoda</taxon>
        <taxon>Insecta</taxon>
        <taxon>Pterygota</taxon>
        <taxon>Neoptera</taxon>
        <taxon>Endopterygota</taxon>
        <taxon>Diptera</taxon>
        <taxon>Nematocera</taxon>
        <taxon>Culicoidea</taxon>
        <taxon>Culicidae</taxon>
        <taxon>Anophelinae</taxon>
        <taxon>Anopheles</taxon>
        <taxon>Anopheles maculatus group</taxon>
    </lineage>
</organism>
<dbReference type="VEuPathDB" id="VectorBase:AMAM014007"/>
<proteinExistence type="predicted"/>
<evidence type="ECO:0000313" key="3">
    <source>
        <dbReference type="Proteomes" id="UP000075901"/>
    </source>
</evidence>
<reference evidence="2" key="2">
    <citation type="submission" date="2020-05" db="UniProtKB">
        <authorList>
            <consortium name="EnsemblMetazoa"/>
        </authorList>
    </citation>
    <scope>IDENTIFICATION</scope>
    <source>
        <strain evidence="2">maculatus3</strain>
    </source>
</reference>
<evidence type="ECO:0000313" key="2">
    <source>
        <dbReference type="EnsemblMetazoa" id="AMAM014007-PA"/>
    </source>
</evidence>
<reference evidence="3" key="1">
    <citation type="submission" date="2013-09" db="EMBL/GenBank/DDBJ databases">
        <title>The Genome Sequence of Anopheles maculatus species B.</title>
        <authorList>
            <consortium name="The Broad Institute Genomics Platform"/>
            <person name="Neafsey D.E."/>
            <person name="Besansky N."/>
            <person name="Howell P."/>
            <person name="Walton C."/>
            <person name="Young S.K."/>
            <person name="Zeng Q."/>
            <person name="Gargeya S."/>
            <person name="Fitzgerald M."/>
            <person name="Haas B."/>
            <person name="Abouelleil A."/>
            <person name="Allen A.W."/>
            <person name="Alvarado L."/>
            <person name="Arachchi H.M."/>
            <person name="Berlin A.M."/>
            <person name="Chapman S.B."/>
            <person name="Gainer-Dewar J."/>
            <person name="Goldberg J."/>
            <person name="Griggs A."/>
            <person name="Gujja S."/>
            <person name="Hansen M."/>
            <person name="Howarth C."/>
            <person name="Imamovic A."/>
            <person name="Ireland A."/>
            <person name="Larimer J."/>
            <person name="McCowan C."/>
            <person name="Murphy C."/>
            <person name="Pearson M."/>
            <person name="Poon T.W."/>
            <person name="Priest M."/>
            <person name="Roberts A."/>
            <person name="Saif S."/>
            <person name="Shea T."/>
            <person name="Sisk P."/>
            <person name="Sykes S."/>
            <person name="Wortman J."/>
            <person name="Nusbaum C."/>
            <person name="Birren B."/>
        </authorList>
    </citation>
    <scope>NUCLEOTIDE SEQUENCE [LARGE SCALE GENOMIC DNA]</scope>
    <source>
        <strain evidence="3">maculatus3</strain>
    </source>
</reference>
<accession>A0A182SV12</accession>
<feature type="region of interest" description="Disordered" evidence="1">
    <location>
        <begin position="154"/>
        <end position="231"/>
    </location>
</feature>
<evidence type="ECO:0008006" key="4">
    <source>
        <dbReference type="Google" id="ProtNLM"/>
    </source>
</evidence>